<keyword evidence="2" id="KW-1185">Reference proteome</keyword>
<dbReference type="EMBL" id="JFFR01000002">
    <property type="protein sequence ID" value="KDN30644.1"/>
    <property type="molecule type" value="Genomic_DNA"/>
</dbReference>
<reference evidence="1 2" key="1">
    <citation type="submission" date="2014-02" db="EMBL/GenBank/DDBJ databases">
        <title>Vibrio fortis Dalian14 Genome Sequencing.</title>
        <authorList>
            <person name="Wang Y."/>
            <person name="Song L."/>
            <person name="Liu G."/>
            <person name="Ding J."/>
        </authorList>
    </citation>
    <scope>NUCLEOTIDE SEQUENCE [LARGE SCALE GENOMIC DNA]</scope>
    <source>
        <strain evidence="1 2">Dalian14</strain>
    </source>
</reference>
<proteinExistence type="predicted"/>
<comment type="caution">
    <text evidence="1">The sequence shown here is derived from an EMBL/GenBank/DDBJ whole genome shotgun (WGS) entry which is preliminary data.</text>
</comment>
<gene>
    <name evidence="1" type="ORF">VFDL14_07235</name>
</gene>
<sequence length="126" mass="14522">MLRVFLFGLSLFSYNVMSHGQYPQTVNEYVVDTHFEFKFTLINGFKKRTCYEIYINDQVDGTLSRCLMPGESRDLNVWLMSKPNVQTFNEVCSVSLTSKGFNTRMCSKVTTYFPAEELGIVGELEK</sequence>
<evidence type="ECO:0000313" key="2">
    <source>
        <dbReference type="Proteomes" id="UP000027219"/>
    </source>
</evidence>
<name>A0A066V2A2_9VIBR</name>
<dbReference type="AlphaFoldDB" id="A0A066V2A2"/>
<dbReference type="Proteomes" id="UP000027219">
    <property type="component" value="Unassembled WGS sequence"/>
</dbReference>
<protein>
    <submittedName>
        <fullName evidence="1">Uncharacterized protein</fullName>
    </submittedName>
</protein>
<accession>A0A066V2A2</accession>
<evidence type="ECO:0000313" key="1">
    <source>
        <dbReference type="EMBL" id="KDN30644.1"/>
    </source>
</evidence>
<organism evidence="1 2">
    <name type="scientific">Vibrio fortis</name>
    <dbReference type="NCBI Taxonomy" id="212667"/>
    <lineage>
        <taxon>Bacteria</taxon>
        <taxon>Pseudomonadati</taxon>
        <taxon>Pseudomonadota</taxon>
        <taxon>Gammaproteobacteria</taxon>
        <taxon>Vibrionales</taxon>
        <taxon>Vibrionaceae</taxon>
        <taxon>Vibrio</taxon>
    </lineage>
</organism>